<keyword evidence="3" id="KW-0336">GPI-anchor</keyword>
<dbReference type="Proteomes" id="UP000195570">
    <property type="component" value="Unassembled WGS sequence"/>
</dbReference>
<evidence type="ECO:0000313" key="9">
    <source>
        <dbReference type="Proteomes" id="UP000195570"/>
    </source>
</evidence>
<evidence type="ECO:0000256" key="2">
    <source>
        <dbReference type="ARBA" id="ARBA00022475"/>
    </source>
</evidence>
<comment type="caution">
    <text evidence="8">The sequence shown here is derived from an EMBL/GenBank/DDBJ whole genome shotgun (WGS) entry which is preliminary data.</text>
</comment>
<dbReference type="Pfam" id="PF00913">
    <property type="entry name" value="Trypan_glycop"/>
    <property type="match status" value="1"/>
</dbReference>
<proteinExistence type="predicted"/>
<organism evidence="8 9">
    <name type="scientific">Trypanosoma equiperdum</name>
    <dbReference type="NCBI Taxonomy" id="5694"/>
    <lineage>
        <taxon>Eukaryota</taxon>
        <taxon>Discoba</taxon>
        <taxon>Euglenozoa</taxon>
        <taxon>Kinetoplastea</taxon>
        <taxon>Metakinetoplastina</taxon>
        <taxon>Trypanosomatida</taxon>
        <taxon>Trypanosomatidae</taxon>
        <taxon>Trypanosoma</taxon>
    </lineage>
</organism>
<accession>A0A1G4I7U6</accession>
<dbReference type="GO" id="GO:0098552">
    <property type="term" value="C:side of membrane"/>
    <property type="evidence" value="ECO:0007669"/>
    <property type="project" value="UniProtKB-KW"/>
</dbReference>
<evidence type="ECO:0000256" key="6">
    <source>
        <dbReference type="ARBA" id="ARBA00023288"/>
    </source>
</evidence>
<dbReference type="EMBL" id="CZPT02000865">
    <property type="protein sequence ID" value="SCU68023.1"/>
    <property type="molecule type" value="Genomic_DNA"/>
</dbReference>
<keyword evidence="5" id="KW-0325">Glycoprotein</keyword>
<dbReference type="GO" id="GO:0005886">
    <property type="term" value="C:plasma membrane"/>
    <property type="evidence" value="ECO:0007669"/>
    <property type="project" value="UniProtKB-SubCell"/>
</dbReference>
<sequence length="189" mass="20451">MSNKCSDTKTAVTRRQHLKGCDSLAIPGTVNLVGLEEFSDQSFTTGIPPWNVASTEASFDKCLLFENHPSAGGMFTGDMASHLTMMGGLLTTGTTGPKIRRIDDLEPTSASSANTPAYLEAIKAANAYKTTPEITDDAVYASIYQELTRDVFLAENNFAINDVKAKPEQVSATNELKAADKQIFGRQRH</sequence>
<comment type="subcellular location">
    <subcellularLocation>
        <location evidence="1">Cell membrane</location>
        <topology evidence="1">Lipid-anchor</topology>
        <topology evidence="1">GPI-anchor</topology>
    </subcellularLocation>
</comment>
<keyword evidence="4" id="KW-0472">Membrane</keyword>
<dbReference type="SUPFAM" id="SSF58087">
    <property type="entry name" value="Variant surface glycoprotein (N-terminal domain)"/>
    <property type="match status" value="1"/>
</dbReference>
<evidence type="ECO:0000259" key="7">
    <source>
        <dbReference type="Pfam" id="PF00913"/>
    </source>
</evidence>
<dbReference type="VEuPathDB" id="TriTrypDB:TEOVI_000048500"/>
<evidence type="ECO:0000256" key="5">
    <source>
        <dbReference type="ARBA" id="ARBA00023180"/>
    </source>
</evidence>
<evidence type="ECO:0000313" key="8">
    <source>
        <dbReference type="EMBL" id="SCU68023.1"/>
    </source>
</evidence>
<name>A0A1G4I7U6_TRYEQ</name>
<keyword evidence="9" id="KW-1185">Reference proteome</keyword>
<dbReference type="GO" id="GO:0042783">
    <property type="term" value="P:symbiont-mediated evasion of host immune response"/>
    <property type="evidence" value="ECO:0007669"/>
    <property type="project" value="InterPro"/>
</dbReference>
<reference evidence="8" key="1">
    <citation type="submission" date="2016-09" db="EMBL/GenBank/DDBJ databases">
        <authorList>
            <person name="Hebert L."/>
            <person name="Moumen B."/>
        </authorList>
    </citation>
    <scope>NUCLEOTIDE SEQUENCE [LARGE SCALE GENOMIC DNA]</scope>
    <source>
        <strain evidence="8">OVI</strain>
    </source>
</reference>
<protein>
    <submittedName>
        <fullName evidence="8">Trypanosome variant surface glycoprotein (A-type), putative</fullName>
    </submittedName>
</protein>
<dbReference type="InterPro" id="IPR001812">
    <property type="entry name" value="Trypano_VSG_A_N_dom"/>
</dbReference>
<dbReference type="Gene3D" id="3.90.150.10">
    <property type="entry name" value="Variant Surface Glycoprotein, subunit A domain 1"/>
    <property type="match status" value="1"/>
</dbReference>
<gene>
    <name evidence="8" type="ORF">TEOVI_000048500</name>
</gene>
<keyword evidence="2" id="KW-1003">Cell membrane</keyword>
<keyword evidence="6" id="KW-0449">Lipoprotein</keyword>
<feature type="domain" description="Trypanosome variant surface glycoprotein A-type N-terminal" evidence="7">
    <location>
        <begin position="53"/>
        <end position="135"/>
    </location>
</feature>
<dbReference type="AlphaFoldDB" id="A0A1G4I7U6"/>
<dbReference type="RefSeq" id="XP_067079263.1">
    <property type="nucleotide sequence ID" value="XM_067223162.1"/>
</dbReference>
<evidence type="ECO:0000256" key="4">
    <source>
        <dbReference type="ARBA" id="ARBA00023136"/>
    </source>
</evidence>
<evidence type="ECO:0000256" key="1">
    <source>
        <dbReference type="ARBA" id="ARBA00004609"/>
    </source>
</evidence>
<dbReference type="GeneID" id="92374425"/>
<evidence type="ECO:0000256" key="3">
    <source>
        <dbReference type="ARBA" id="ARBA00022622"/>
    </source>
</evidence>